<evidence type="ECO:0000313" key="3">
    <source>
        <dbReference type="Proteomes" id="UP000054805"/>
    </source>
</evidence>
<protein>
    <submittedName>
        <fullName evidence="2">Uncharacterized protein</fullName>
    </submittedName>
</protein>
<feature type="compositionally biased region" description="Basic and acidic residues" evidence="1">
    <location>
        <begin position="18"/>
        <end position="35"/>
    </location>
</feature>
<proteinExistence type="predicted"/>
<reference evidence="2 3" key="1">
    <citation type="submission" date="2015-01" db="EMBL/GenBank/DDBJ databases">
        <title>Evolution of Trichinella species and genotypes.</title>
        <authorList>
            <person name="Korhonen P.K."/>
            <person name="Edoardo P."/>
            <person name="Giuseppe L.R."/>
            <person name="Gasser R.B."/>
        </authorList>
    </citation>
    <scope>NUCLEOTIDE SEQUENCE [LARGE SCALE GENOMIC DNA]</scope>
    <source>
        <strain evidence="2">ISS588</strain>
    </source>
</reference>
<dbReference type="Proteomes" id="UP000054805">
    <property type="component" value="Unassembled WGS sequence"/>
</dbReference>
<evidence type="ECO:0000256" key="1">
    <source>
        <dbReference type="SAM" id="MobiDB-lite"/>
    </source>
</evidence>
<dbReference type="AlphaFoldDB" id="A0A0V1H0K8"/>
<dbReference type="EMBL" id="JYDS01000504">
    <property type="protein sequence ID" value="KRZ04158.1"/>
    <property type="molecule type" value="Genomic_DNA"/>
</dbReference>
<comment type="caution">
    <text evidence="2">The sequence shown here is derived from an EMBL/GenBank/DDBJ whole genome shotgun (WGS) entry which is preliminary data.</text>
</comment>
<organism evidence="2 3">
    <name type="scientific">Trichinella pseudospiralis</name>
    <name type="common">Parasitic roundworm</name>
    <dbReference type="NCBI Taxonomy" id="6337"/>
    <lineage>
        <taxon>Eukaryota</taxon>
        <taxon>Metazoa</taxon>
        <taxon>Ecdysozoa</taxon>
        <taxon>Nematoda</taxon>
        <taxon>Enoplea</taxon>
        <taxon>Dorylaimia</taxon>
        <taxon>Trichinellida</taxon>
        <taxon>Trichinellidae</taxon>
        <taxon>Trichinella</taxon>
    </lineage>
</organism>
<gene>
    <name evidence="2" type="ORF">T4B_10858</name>
</gene>
<feature type="region of interest" description="Disordered" evidence="1">
    <location>
        <begin position="1"/>
        <end position="46"/>
    </location>
</feature>
<accession>A0A0V1H0K8</accession>
<sequence>MPLGRCQAAPAKNSRAARRSDNRRAGLRARGDGFRRSPVCKSDQEDHGTEIRVSNHMYGLPHGAFRASPGNVNSQSDASSPTLYSLAWPAGYNSDG</sequence>
<feature type="region of interest" description="Disordered" evidence="1">
    <location>
        <begin position="62"/>
        <end position="85"/>
    </location>
</feature>
<feature type="compositionally biased region" description="Polar residues" evidence="1">
    <location>
        <begin position="70"/>
        <end position="83"/>
    </location>
</feature>
<evidence type="ECO:0000313" key="2">
    <source>
        <dbReference type="EMBL" id="KRZ04158.1"/>
    </source>
</evidence>
<name>A0A0V1H0K8_TRIPS</name>
<keyword evidence="3" id="KW-1185">Reference proteome</keyword>